<sequence>MMRRKTRCEAEVALADQQDGVFLGEGDHGLLVLVVLLLHLLLLGVALDGVCALRVLLLVVVLAVLVILRRTAASLLLHGVHEVALVVDRPELALLGHGGRL</sequence>
<keyword evidence="1" id="KW-0812">Transmembrane</keyword>
<dbReference type="GeneID" id="85474673"/>
<protein>
    <submittedName>
        <fullName evidence="2">Uncharacterized protein</fullName>
    </submittedName>
</protein>
<dbReference type="Proteomes" id="UP001243989">
    <property type="component" value="Unassembled WGS sequence"/>
</dbReference>
<evidence type="ECO:0000313" key="3">
    <source>
        <dbReference type="Proteomes" id="UP001243989"/>
    </source>
</evidence>
<comment type="caution">
    <text evidence="2">The sequence shown here is derived from an EMBL/GenBank/DDBJ whole genome shotgun (WGS) entry which is preliminary data.</text>
</comment>
<keyword evidence="1" id="KW-1133">Transmembrane helix</keyword>
<proteinExistence type="predicted"/>
<dbReference type="EMBL" id="JAHMHQ010000004">
    <property type="protein sequence ID" value="KAK1640398.1"/>
    <property type="molecule type" value="Genomic_DNA"/>
</dbReference>
<name>A0AAJ0A0P2_9PEZI</name>
<reference evidence="2" key="1">
    <citation type="submission" date="2021-06" db="EMBL/GenBank/DDBJ databases">
        <title>Comparative genomics, transcriptomics and evolutionary studies reveal genomic signatures of adaptation to plant cell wall in hemibiotrophic fungi.</title>
        <authorList>
            <consortium name="DOE Joint Genome Institute"/>
            <person name="Baroncelli R."/>
            <person name="Diaz J.F."/>
            <person name="Benocci T."/>
            <person name="Peng M."/>
            <person name="Battaglia E."/>
            <person name="Haridas S."/>
            <person name="Andreopoulos W."/>
            <person name="Labutti K."/>
            <person name="Pangilinan J."/>
            <person name="Floch G.L."/>
            <person name="Makela M.R."/>
            <person name="Henrissat B."/>
            <person name="Grigoriev I.V."/>
            <person name="Crouch J.A."/>
            <person name="De Vries R.P."/>
            <person name="Sukno S.A."/>
            <person name="Thon M.R."/>
        </authorList>
    </citation>
    <scope>NUCLEOTIDE SEQUENCE</scope>
    <source>
        <strain evidence="2">CBS 102054</strain>
    </source>
</reference>
<evidence type="ECO:0000313" key="2">
    <source>
        <dbReference type="EMBL" id="KAK1640398.1"/>
    </source>
</evidence>
<gene>
    <name evidence="2" type="ORF">BDP81DRAFT_419969</name>
</gene>
<evidence type="ECO:0000256" key="1">
    <source>
        <dbReference type="SAM" id="Phobius"/>
    </source>
</evidence>
<dbReference type="RefSeq" id="XP_060449005.1">
    <property type="nucleotide sequence ID" value="XM_060589811.1"/>
</dbReference>
<keyword evidence="1" id="KW-0472">Membrane</keyword>
<dbReference type="AlphaFoldDB" id="A0AAJ0A0P2"/>
<feature type="transmembrane region" description="Helical" evidence="1">
    <location>
        <begin position="29"/>
        <end position="46"/>
    </location>
</feature>
<accession>A0AAJ0A0P2</accession>
<keyword evidence="3" id="KW-1185">Reference proteome</keyword>
<feature type="transmembrane region" description="Helical" evidence="1">
    <location>
        <begin position="52"/>
        <end position="68"/>
    </location>
</feature>
<organism evidence="2 3">
    <name type="scientific">Colletotrichum phormii</name>
    <dbReference type="NCBI Taxonomy" id="359342"/>
    <lineage>
        <taxon>Eukaryota</taxon>
        <taxon>Fungi</taxon>
        <taxon>Dikarya</taxon>
        <taxon>Ascomycota</taxon>
        <taxon>Pezizomycotina</taxon>
        <taxon>Sordariomycetes</taxon>
        <taxon>Hypocreomycetidae</taxon>
        <taxon>Glomerellales</taxon>
        <taxon>Glomerellaceae</taxon>
        <taxon>Colletotrichum</taxon>
        <taxon>Colletotrichum acutatum species complex</taxon>
    </lineage>
</organism>